<keyword evidence="3" id="KW-1185">Reference proteome</keyword>
<comment type="caution">
    <text evidence="2">The sequence shown here is derived from an EMBL/GenBank/DDBJ whole genome shotgun (WGS) entry which is preliminary data.</text>
</comment>
<accession>A0ABQ8FUJ1</accession>
<gene>
    <name evidence="2" type="ORF">B0J12DRAFT_704664</name>
</gene>
<dbReference type="EMBL" id="JAGTJR010000051">
    <property type="protein sequence ID" value="KAH7028235.1"/>
    <property type="molecule type" value="Genomic_DNA"/>
</dbReference>
<dbReference type="Proteomes" id="UP000774617">
    <property type="component" value="Unassembled WGS sequence"/>
</dbReference>
<feature type="compositionally biased region" description="Acidic residues" evidence="1">
    <location>
        <begin position="188"/>
        <end position="197"/>
    </location>
</feature>
<organism evidence="2 3">
    <name type="scientific">Macrophomina phaseolina</name>
    <dbReference type="NCBI Taxonomy" id="35725"/>
    <lineage>
        <taxon>Eukaryota</taxon>
        <taxon>Fungi</taxon>
        <taxon>Dikarya</taxon>
        <taxon>Ascomycota</taxon>
        <taxon>Pezizomycotina</taxon>
        <taxon>Dothideomycetes</taxon>
        <taxon>Dothideomycetes incertae sedis</taxon>
        <taxon>Botryosphaeriales</taxon>
        <taxon>Botryosphaeriaceae</taxon>
        <taxon>Macrophomina</taxon>
    </lineage>
</organism>
<evidence type="ECO:0000256" key="1">
    <source>
        <dbReference type="SAM" id="MobiDB-lite"/>
    </source>
</evidence>
<proteinExistence type="predicted"/>
<feature type="compositionally biased region" description="Basic and acidic residues" evidence="1">
    <location>
        <begin position="198"/>
        <end position="207"/>
    </location>
</feature>
<evidence type="ECO:0000313" key="3">
    <source>
        <dbReference type="Proteomes" id="UP000774617"/>
    </source>
</evidence>
<name>A0ABQ8FUJ1_9PEZI</name>
<reference evidence="2 3" key="1">
    <citation type="journal article" date="2021" name="Nat. Commun.">
        <title>Genetic determinants of endophytism in the Arabidopsis root mycobiome.</title>
        <authorList>
            <person name="Mesny F."/>
            <person name="Miyauchi S."/>
            <person name="Thiergart T."/>
            <person name="Pickel B."/>
            <person name="Atanasova L."/>
            <person name="Karlsson M."/>
            <person name="Huettel B."/>
            <person name="Barry K.W."/>
            <person name="Haridas S."/>
            <person name="Chen C."/>
            <person name="Bauer D."/>
            <person name="Andreopoulos W."/>
            <person name="Pangilinan J."/>
            <person name="LaButti K."/>
            <person name="Riley R."/>
            <person name="Lipzen A."/>
            <person name="Clum A."/>
            <person name="Drula E."/>
            <person name="Henrissat B."/>
            <person name="Kohler A."/>
            <person name="Grigoriev I.V."/>
            <person name="Martin F.M."/>
            <person name="Hacquard S."/>
        </authorList>
    </citation>
    <scope>NUCLEOTIDE SEQUENCE [LARGE SCALE GENOMIC DNA]</scope>
    <source>
        <strain evidence="2 3">MPI-SDFR-AT-0080</strain>
    </source>
</reference>
<sequence length="397" mass="45357">MRANTKPIPCSTRGMSINVGPRERVLRDQGWNPISCPLLIYSQPESFQGTRSVPSSSRKQLPLFMLPKLALQFPSRDQESRGCDAWDRTPSCSERIYKPPVPEPVPHVKLPYRTPQPTLNCKQKIWSFRSTKLMNIKTWAIMCTVSPYAVSPLRYNSRIPVEGSDHSLQQEFSWLDLDDDATTMYDTSDADESDQDAEVPRRARAHHDTDRLPEAWCLEAERETPEPEVPLDGTFIGCKDGSFTYVDVVSPNTVAVARRAVQEPLCEAPSTPQTSAQQASFFEPQCIEEIVCALDIRWNFQQERPVYRKKVLETKSVHHTELPNLVKQDCLHMVWHDGKEIGKGGFQFDPLTQILQDFVVVAATEWSDWMPIKSEGFKDDRASHDWYQRQLMEADSS</sequence>
<protein>
    <submittedName>
        <fullName evidence="2">Uncharacterized protein</fullName>
    </submittedName>
</protein>
<feature type="region of interest" description="Disordered" evidence="1">
    <location>
        <begin position="183"/>
        <end position="207"/>
    </location>
</feature>
<evidence type="ECO:0000313" key="2">
    <source>
        <dbReference type="EMBL" id="KAH7028235.1"/>
    </source>
</evidence>